<proteinExistence type="predicted"/>
<gene>
    <name evidence="2" type="ORF">DPMN_059124</name>
</gene>
<dbReference type="EMBL" id="JAIWYP010000013">
    <property type="protein sequence ID" value="KAH3716402.1"/>
    <property type="molecule type" value="Genomic_DNA"/>
</dbReference>
<feature type="region of interest" description="Disordered" evidence="1">
    <location>
        <begin position="75"/>
        <end position="94"/>
    </location>
</feature>
<comment type="caution">
    <text evidence="2">The sequence shown here is derived from an EMBL/GenBank/DDBJ whole genome shotgun (WGS) entry which is preliminary data.</text>
</comment>
<evidence type="ECO:0000313" key="3">
    <source>
        <dbReference type="Proteomes" id="UP000828390"/>
    </source>
</evidence>
<dbReference type="AlphaFoldDB" id="A0A9D4HEL9"/>
<evidence type="ECO:0000313" key="2">
    <source>
        <dbReference type="EMBL" id="KAH3716402.1"/>
    </source>
</evidence>
<organism evidence="2 3">
    <name type="scientific">Dreissena polymorpha</name>
    <name type="common">Zebra mussel</name>
    <name type="synonym">Mytilus polymorpha</name>
    <dbReference type="NCBI Taxonomy" id="45954"/>
    <lineage>
        <taxon>Eukaryota</taxon>
        <taxon>Metazoa</taxon>
        <taxon>Spiralia</taxon>
        <taxon>Lophotrochozoa</taxon>
        <taxon>Mollusca</taxon>
        <taxon>Bivalvia</taxon>
        <taxon>Autobranchia</taxon>
        <taxon>Heteroconchia</taxon>
        <taxon>Euheterodonta</taxon>
        <taxon>Imparidentia</taxon>
        <taxon>Neoheterodontei</taxon>
        <taxon>Myida</taxon>
        <taxon>Dreissenoidea</taxon>
        <taxon>Dreissenidae</taxon>
        <taxon>Dreissena</taxon>
    </lineage>
</organism>
<keyword evidence="3" id="KW-1185">Reference proteome</keyword>
<sequence>MADIHLVRHRRPRKFRQIDRQETDLTDDEPSLQRPTRRNKALTKPINNPAESRAPVFVGNAPMEPVTPSALTGAITASDAGRDTAMPRRSPGEWRWRPDRAPIYRDSAGIHRGSIWAPPAWSYGAVPVVTGSSCEPQLTHRGSTGIILCKTLVVAEPTINEL</sequence>
<feature type="compositionally biased region" description="Basic and acidic residues" evidence="1">
    <location>
        <begin position="80"/>
        <end position="94"/>
    </location>
</feature>
<feature type="region of interest" description="Disordered" evidence="1">
    <location>
        <begin position="1"/>
        <end position="68"/>
    </location>
</feature>
<accession>A0A9D4HEL9</accession>
<reference evidence="2" key="1">
    <citation type="journal article" date="2019" name="bioRxiv">
        <title>The Genome of the Zebra Mussel, Dreissena polymorpha: A Resource for Invasive Species Research.</title>
        <authorList>
            <person name="McCartney M.A."/>
            <person name="Auch B."/>
            <person name="Kono T."/>
            <person name="Mallez S."/>
            <person name="Zhang Y."/>
            <person name="Obille A."/>
            <person name="Becker A."/>
            <person name="Abrahante J.E."/>
            <person name="Garbe J."/>
            <person name="Badalamenti J.P."/>
            <person name="Herman A."/>
            <person name="Mangelson H."/>
            <person name="Liachko I."/>
            <person name="Sullivan S."/>
            <person name="Sone E.D."/>
            <person name="Koren S."/>
            <person name="Silverstein K.A.T."/>
            <person name="Beckman K.B."/>
            <person name="Gohl D.M."/>
        </authorList>
    </citation>
    <scope>NUCLEOTIDE SEQUENCE</scope>
    <source>
        <strain evidence="2">Duluth1</strain>
        <tissue evidence="2">Whole animal</tissue>
    </source>
</reference>
<dbReference type="Proteomes" id="UP000828390">
    <property type="component" value="Unassembled WGS sequence"/>
</dbReference>
<name>A0A9D4HEL9_DREPO</name>
<evidence type="ECO:0000256" key="1">
    <source>
        <dbReference type="SAM" id="MobiDB-lite"/>
    </source>
</evidence>
<reference evidence="2" key="2">
    <citation type="submission" date="2020-11" db="EMBL/GenBank/DDBJ databases">
        <authorList>
            <person name="McCartney M.A."/>
            <person name="Auch B."/>
            <person name="Kono T."/>
            <person name="Mallez S."/>
            <person name="Becker A."/>
            <person name="Gohl D.M."/>
            <person name="Silverstein K.A.T."/>
            <person name="Koren S."/>
            <person name="Bechman K.B."/>
            <person name="Herman A."/>
            <person name="Abrahante J.E."/>
            <person name="Garbe J."/>
        </authorList>
    </citation>
    <scope>NUCLEOTIDE SEQUENCE</scope>
    <source>
        <strain evidence="2">Duluth1</strain>
        <tissue evidence="2">Whole animal</tissue>
    </source>
</reference>
<protein>
    <submittedName>
        <fullName evidence="2">Uncharacterized protein</fullName>
    </submittedName>
</protein>